<dbReference type="InterPro" id="IPR036770">
    <property type="entry name" value="Ankyrin_rpt-contain_sf"/>
</dbReference>
<dbReference type="SUPFAM" id="SSF48403">
    <property type="entry name" value="Ankyrin repeat"/>
    <property type="match status" value="1"/>
</dbReference>
<keyword evidence="2 3" id="KW-0040">ANK repeat</keyword>
<dbReference type="InterPro" id="IPR002110">
    <property type="entry name" value="Ankyrin_rpt"/>
</dbReference>
<dbReference type="SMART" id="SM00248">
    <property type="entry name" value="ANK"/>
    <property type="match status" value="2"/>
</dbReference>
<evidence type="ECO:0000256" key="3">
    <source>
        <dbReference type="PROSITE-ProRule" id="PRU00023"/>
    </source>
</evidence>
<dbReference type="Proteomes" id="UP001209654">
    <property type="component" value="Unassembled WGS sequence"/>
</dbReference>
<gene>
    <name evidence="4" type="ORF">AHIS1636_20120</name>
</gene>
<protein>
    <recommendedName>
        <fullName evidence="6">Ankyrin repeat domain-containing protein</fullName>
    </recommendedName>
</protein>
<sequence>MAPAPRGFAYAGDVTNNEPLNAEQTLRIIELAMDLAREGKSAELAEFLDHGLPVDVADESRNTLLMLAAYHGQEETVAMLLGRGADPDIRNARDQSPIAGALFKGEDAVVSRLLAAGADVDAGTPSAREAARMFGREHLLSQ</sequence>
<feature type="repeat" description="ANK" evidence="3">
    <location>
        <begin position="60"/>
        <end position="92"/>
    </location>
</feature>
<dbReference type="PANTHER" id="PTHR24171">
    <property type="entry name" value="ANKYRIN REPEAT DOMAIN-CONTAINING PROTEIN 39-RELATED"/>
    <property type="match status" value="1"/>
</dbReference>
<comment type="caution">
    <text evidence="4">The sequence shown here is derived from an EMBL/GenBank/DDBJ whole genome shotgun (WGS) entry which is preliminary data.</text>
</comment>
<dbReference type="PROSITE" id="PS50088">
    <property type="entry name" value="ANK_REPEAT"/>
    <property type="match status" value="1"/>
</dbReference>
<proteinExistence type="predicted"/>
<dbReference type="Gene3D" id="1.25.40.20">
    <property type="entry name" value="Ankyrin repeat-containing domain"/>
    <property type="match status" value="1"/>
</dbReference>
<keyword evidence="1" id="KW-0677">Repeat</keyword>
<evidence type="ECO:0000256" key="2">
    <source>
        <dbReference type="ARBA" id="ARBA00023043"/>
    </source>
</evidence>
<evidence type="ECO:0000313" key="5">
    <source>
        <dbReference type="Proteomes" id="UP001209654"/>
    </source>
</evidence>
<reference evidence="4 5" key="1">
    <citation type="journal article" date="2023" name="Int. J. Syst. Evol. Microbiol.">
        <title>Arthrobacter mangrovi sp. nov., an actinobacterium isolated from the rhizosphere of a mangrove.</title>
        <authorList>
            <person name="Hamada M."/>
            <person name="Saitou S."/>
            <person name="Enomoto N."/>
            <person name="Nanri K."/>
            <person name="Hidaka K."/>
            <person name="Miura T."/>
            <person name="Tamura T."/>
        </authorList>
    </citation>
    <scope>NUCLEOTIDE SEQUENCE [LARGE SCALE GENOMIC DNA]</scope>
    <source>
        <strain evidence="4 5">NBRC 112813</strain>
    </source>
</reference>
<evidence type="ECO:0008006" key="6">
    <source>
        <dbReference type="Google" id="ProtNLM"/>
    </source>
</evidence>
<organism evidence="4 5">
    <name type="scientific">Arthrobacter mangrovi</name>
    <dbReference type="NCBI Taxonomy" id="2966350"/>
    <lineage>
        <taxon>Bacteria</taxon>
        <taxon>Bacillati</taxon>
        <taxon>Actinomycetota</taxon>
        <taxon>Actinomycetes</taxon>
        <taxon>Micrococcales</taxon>
        <taxon>Micrococcaceae</taxon>
        <taxon>Arthrobacter</taxon>
    </lineage>
</organism>
<accession>A0ABQ5MUA0</accession>
<evidence type="ECO:0000313" key="4">
    <source>
        <dbReference type="EMBL" id="GLB67572.1"/>
    </source>
</evidence>
<dbReference type="PROSITE" id="PS50297">
    <property type="entry name" value="ANK_REP_REGION"/>
    <property type="match status" value="1"/>
</dbReference>
<dbReference type="Pfam" id="PF12796">
    <property type="entry name" value="Ank_2"/>
    <property type="match status" value="1"/>
</dbReference>
<keyword evidence="5" id="KW-1185">Reference proteome</keyword>
<dbReference type="EMBL" id="BRVS01000008">
    <property type="protein sequence ID" value="GLB67572.1"/>
    <property type="molecule type" value="Genomic_DNA"/>
</dbReference>
<evidence type="ECO:0000256" key="1">
    <source>
        <dbReference type="ARBA" id="ARBA00022737"/>
    </source>
</evidence>
<name>A0ABQ5MUA0_9MICC</name>